<dbReference type="Proteomes" id="UP000671995">
    <property type="component" value="Chromosome"/>
</dbReference>
<sequence length="412" mass="46150">MNSYFSLKDTVYDVTEKYPELIELFAANGFENLKNKVLRNLVAKTISVETALKSKHIDIDAFEKRMIETIESGKSTVQDGLAGSKKNTSESDVKLMGVLPCPIRMQMLEKLDNWLETQKAGINYELQAASMGIDWLKEHVAKSKDASELADIYLSAGYGFFFDKELMGHYKDEGVFEDITGIEKLNSDFDNDYIDLKDPRRQYKIIGVVPAIFMVNTALLGDRPMPKSWADLLKPEFENTIAIPMRDLDLFNAILLGIYTKYGKEGLAALGRGVVSSMHPSQMVKNGGKRTPDTPIVTVMPYFFTWMAKEDGPMKTVWPEDGAIISPIFFLSKKSSKDKVKPVVDFLFSPSMGSVLSADGKFPSTHPAMDNHLSKDKKFMWPGWDFIHSNDIAKVLKEAEAVFNSGMGSVQI</sequence>
<dbReference type="InterPro" id="IPR038062">
    <property type="entry name" value="ScdA-like_N_sf"/>
</dbReference>
<dbReference type="GO" id="GO:0030975">
    <property type="term" value="F:thiamine binding"/>
    <property type="evidence" value="ECO:0007669"/>
    <property type="project" value="TreeGrafter"/>
</dbReference>
<reference evidence="3" key="1">
    <citation type="submission" date="2020-05" db="EMBL/GenBank/DDBJ databases">
        <authorList>
            <person name="Zeng H."/>
            <person name="Chan Y.K."/>
            <person name="Watt R.M."/>
        </authorList>
    </citation>
    <scope>NUCLEOTIDE SEQUENCE</scope>
    <source>
        <strain evidence="3">ATCC 700773</strain>
    </source>
</reference>
<organism evidence="3 4">
    <name type="scientific">Treponema parvum</name>
    <dbReference type="NCBI Taxonomy" id="138851"/>
    <lineage>
        <taxon>Bacteria</taxon>
        <taxon>Pseudomonadati</taxon>
        <taxon>Spirochaetota</taxon>
        <taxon>Spirochaetia</taxon>
        <taxon>Spirochaetales</taxon>
        <taxon>Treponemataceae</taxon>
        <taxon>Treponema</taxon>
    </lineage>
</organism>
<protein>
    <submittedName>
        <fullName evidence="3">ABC transporter substrate-binding protein</fullName>
    </submittedName>
</protein>
<dbReference type="EMBL" id="CP054257">
    <property type="protein sequence ID" value="QTQ11827.1"/>
    <property type="molecule type" value="Genomic_DNA"/>
</dbReference>
<dbReference type="Pfam" id="PF08984">
    <property type="entry name" value="DUF1858"/>
    <property type="match status" value="1"/>
</dbReference>
<dbReference type="Gene3D" id="3.40.190.10">
    <property type="entry name" value="Periplasmic binding protein-like II"/>
    <property type="match status" value="2"/>
</dbReference>
<dbReference type="GO" id="GO:0030976">
    <property type="term" value="F:thiamine pyrophosphate binding"/>
    <property type="evidence" value="ECO:0007669"/>
    <property type="project" value="TreeGrafter"/>
</dbReference>
<gene>
    <name evidence="3" type="ORF">HRI96_06205</name>
</gene>
<reference evidence="3" key="2">
    <citation type="journal article" date="2021" name="Microbiol. Resour. Announc.">
        <title>Complete Genome Sequences of Three Human Oral Treponema parvum Isolates.</title>
        <authorList>
            <person name="Zeng H."/>
            <person name="Watt R.M."/>
        </authorList>
    </citation>
    <scope>NUCLEOTIDE SEQUENCE</scope>
    <source>
        <strain evidence="3">ATCC 700773</strain>
    </source>
</reference>
<evidence type="ECO:0000313" key="4">
    <source>
        <dbReference type="Proteomes" id="UP000671995"/>
    </source>
</evidence>
<proteinExistence type="predicted"/>
<accession>A0A975EZX0</accession>
<name>A0A975EZX0_9SPIR</name>
<dbReference type="GO" id="GO:0030288">
    <property type="term" value="C:outer membrane-bounded periplasmic space"/>
    <property type="evidence" value="ECO:0007669"/>
    <property type="project" value="TreeGrafter"/>
</dbReference>
<dbReference type="PANTHER" id="PTHR30006:SF2">
    <property type="entry name" value="ABC TRANSPORTER SUBSTRATE-BINDING PROTEIN"/>
    <property type="match status" value="1"/>
</dbReference>
<dbReference type="SUPFAM" id="SSF53850">
    <property type="entry name" value="Periplasmic binding protein-like II"/>
    <property type="match status" value="1"/>
</dbReference>
<dbReference type="RefSeq" id="WP_210116539.1">
    <property type="nucleotide sequence ID" value="NZ_CP054257.1"/>
</dbReference>
<dbReference type="SUPFAM" id="SSF140683">
    <property type="entry name" value="SP0561-like"/>
    <property type="match status" value="1"/>
</dbReference>
<evidence type="ECO:0000256" key="1">
    <source>
        <dbReference type="ARBA" id="ARBA00022729"/>
    </source>
</evidence>
<feature type="domain" description="DUF1858" evidence="2">
    <location>
        <begin position="7"/>
        <end position="62"/>
    </location>
</feature>
<dbReference type="AlphaFoldDB" id="A0A975EZX0"/>
<dbReference type="PANTHER" id="PTHR30006">
    <property type="entry name" value="THIAMINE-BINDING PERIPLASMIC PROTEIN-RELATED"/>
    <property type="match status" value="1"/>
</dbReference>
<dbReference type="Gene3D" id="1.10.3910.10">
    <property type="entry name" value="SP0561-like"/>
    <property type="match status" value="1"/>
</dbReference>
<evidence type="ECO:0000313" key="3">
    <source>
        <dbReference type="EMBL" id="QTQ11827.1"/>
    </source>
</evidence>
<dbReference type="Pfam" id="PF13343">
    <property type="entry name" value="SBP_bac_6"/>
    <property type="match status" value="1"/>
</dbReference>
<keyword evidence="1" id="KW-0732">Signal</keyword>
<dbReference type="GO" id="GO:0015888">
    <property type="term" value="P:thiamine transport"/>
    <property type="evidence" value="ECO:0007669"/>
    <property type="project" value="TreeGrafter"/>
</dbReference>
<dbReference type="InterPro" id="IPR015077">
    <property type="entry name" value="DUF1858"/>
</dbReference>
<evidence type="ECO:0000259" key="2">
    <source>
        <dbReference type="Pfam" id="PF08984"/>
    </source>
</evidence>